<protein>
    <submittedName>
        <fullName evidence="1">(rape) hypothetical protein</fullName>
    </submittedName>
</protein>
<evidence type="ECO:0000313" key="1">
    <source>
        <dbReference type="EMBL" id="CAF2258289.1"/>
    </source>
</evidence>
<proteinExistence type="predicted"/>
<accession>A0A817ARF5</accession>
<name>A0A817ARF5_BRANA</name>
<sequence length="77" mass="8710">MRRFASKTVFLLDEGAESVEVAIYMETIGEGRHFERGLDTEMWKDGEVATQKAPETSGFAGAFEITSGNRFRLIWAY</sequence>
<dbReference type="EMBL" id="HG994362">
    <property type="protein sequence ID" value="CAF2258289.1"/>
    <property type="molecule type" value="Genomic_DNA"/>
</dbReference>
<organism evidence="1">
    <name type="scientific">Brassica napus</name>
    <name type="common">Rape</name>
    <dbReference type="NCBI Taxonomy" id="3708"/>
    <lineage>
        <taxon>Eukaryota</taxon>
        <taxon>Viridiplantae</taxon>
        <taxon>Streptophyta</taxon>
        <taxon>Embryophyta</taxon>
        <taxon>Tracheophyta</taxon>
        <taxon>Spermatophyta</taxon>
        <taxon>Magnoliopsida</taxon>
        <taxon>eudicotyledons</taxon>
        <taxon>Gunneridae</taxon>
        <taxon>Pentapetalae</taxon>
        <taxon>rosids</taxon>
        <taxon>malvids</taxon>
        <taxon>Brassicales</taxon>
        <taxon>Brassicaceae</taxon>
        <taxon>Brassiceae</taxon>
        <taxon>Brassica</taxon>
    </lineage>
</organism>
<reference evidence="1" key="1">
    <citation type="submission" date="2021-01" db="EMBL/GenBank/DDBJ databases">
        <authorList>
            <consortium name="Genoscope - CEA"/>
            <person name="William W."/>
        </authorList>
    </citation>
    <scope>NUCLEOTIDE SEQUENCE</scope>
</reference>
<dbReference type="Proteomes" id="UP001295469">
    <property type="component" value="Chromosome A08"/>
</dbReference>
<dbReference type="AlphaFoldDB" id="A0A817ARF5"/>
<gene>
    <name evidence="1" type="ORF">DARMORV10_A08P31420.1</name>
</gene>